<name>E4ZWN7_LEPMJ</name>
<dbReference type="GO" id="GO:0016020">
    <property type="term" value="C:membrane"/>
    <property type="evidence" value="ECO:0007669"/>
    <property type="project" value="UniProtKB-SubCell"/>
</dbReference>
<dbReference type="InterPro" id="IPR023352">
    <property type="entry name" value="MAPEG-like_dom_sf"/>
</dbReference>
<evidence type="ECO:0000256" key="1">
    <source>
        <dbReference type="ARBA" id="ARBA00004370"/>
    </source>
</evidence>
<reference evidence="7" key="1">
    <citation type="journal article" date="2011" name="Nat. Commun.">
        <title>Effector diversification within compartments of the Leptosphaeria maculans genome affected by Repeat-Induced Point mutations.</title>
        <authorList>
            <person name="Rouxel T."/>
            <person name="Grandaubert J."/>
            <person name="Hane J.K."/>
            <person name="Hoede C."/>
            <person name="van de Wouw A.P."/>
            <person name="Couloux A."/>
            <person name="Dominguez V."/>
            <person name="Anthouard V."/>
            <person name="Bally P."/>
            <person name="Bourras S."/>
            <person name="Cozijnsen A.J."/>
            <person name="Ciuffetti L.M."/>
            <person name="Degrave A."/>
            <person name="Dilmaghani A."/>
            <person name="Duret L."/>
            <person name="Fudal I."/>
            <person name="Goodwin S.B."/>
            <person name="Gout L."/>
            <person name="Glaser N."/>
            <person name="Linglin J."/>
            <person name="Kema G.H.J."/>
            <person name="Lapalu N."/>
            <person name="Lawrence C.B."/>
            <person name="May K."/>
            <person name="Meyer M."/>
            <person name="Ollivier B."/>
            <person name="Poulain J."/>
            <person name="Schoch C.L."/>
            <person name="Simon A."/>
            <person name="Spatafora J.W."/>
            <person name="Stachowiak A."/>
            <person name="Turgeon B.G."/>
            <person name="Tyler B.M."/>
            <person name="Vincent D."/>
            <person name="Weissenbach J."/>
            <person name="Amselem J."/>
            <person name="Quesneville H."/>
            <person name="Oliver R.P."/>
            <person name="Wincker P."/>
            <person name="Balesdent M.-H."/>
            <person name="Howlett B.J."/>
        </authorList>
    </citation>
    <scope>NUCLEOTIDE SEQUENCE [LARGE SCALE GENOMIC DNA]</scope>
    <source>
        <strain evidence="7">JN3 / isolate v23.1.3 / race Av1-4-5-6-7-8</strain>
    </source>
</reference>
<dbReference type="OrthoDB" id="2122304at2759"/>
<accession>E4ZWN7</accession>
<evidence type="ECO:0000259" key="5">
    <source>
        <dbReference type="Pfam" id="PF06985"/>
    </source>
</evidence>
<keyword evidence="2" id="KW-0812">Transmembrane</keyword>
<keyword evidence="4" id="KW-0472">Membrane</keyword>
<evidence type="ECO:0000256" key="3">
    <source>
        <dbReference type="ARBA" id="ARBA00022989"/>
    </source>
</evidence>
<gene>
    <name evidence="6" type="ORF">LEMA_P031650.1</name>
</gene>
<dbReference type="Pfam" id="PF06985">
    <property type="entry name" value="HET"/>
    <property type="match status" value="1"/>
</dbReference>
<evidence type="ECO:0000256" key="2">
    <source>
        <dbReference type="ARBA" id="ARBA00022692"/>
    </source>
</evidence>
<dbReference type="SUPFAM" id="SSF161084">
    <property type="entry name" value="MAPEG domain-like"/>
    <property type="match status" value="1"/>
</dbReference>
<evidence type="ECO:0000313" key="7">
    <source>
        <dbReference type="Proteomes" id="UP000002668"/>
    </source>
</evidence>
<keyword evidence="7" id="KW-1185">Reference proteome</keyword>
<evidence type="ECO:0000256" key="4">
    <source>
        <dbReference type="ARBA" id="ARBA00023136"/>
    </source>
</evidence>
<keyword evidence="3" id="KW-1133">Transmembrane helix</keyword>
<dbReference type="Gene3D" id="1.20.120.550">
    <property type="entry name" value="Membrane associated eicosanoid/glutathione metabolism-like domain"/>
    <property type="match status" value="1"/>
</dbReference>
<dbReference type="EMBL" id="FP929127">
    <property type="protein sequence ID" value="CBX96013.1"/>
    <property type="molecule type" value="Genomic_DNA"/>
</dbReference>
<dbReference type="Proteomes" id="UP000002668">
    <property type="component" value="Genome"/>
</dbReference>
<dbReference type="Pfam" id="PF01124">
    <property type="entry name" value="MAPEG"/>
    <property type="match status" value="1"/>
</dbReference>
<dbReference type="PANTHER" id="PTHR33112:SF13">
    <property type="entry name" value="HETEROKARYON INCOMPATIBILITY DOMAIN-CONTAINING PROTEIN"/>
    <property type="match status" value="1"/>
</dbReference>
<sequence>MTIWTEDRFVVSLRPFQLPGGMLSERVYATITITETKGHEYMHGNIPIGVMLPGSTSSESTFTTMTGWLTECLEEHEGFTAGDLARPLSKLPKASLSHHLETGIAMNRLPSTFQDAVQICQRLGISYIWIDSLCIIQDCDEDWQNQAAAMADIYEGAMITIAAAHADNPTKGCFSNTPWACIGNPLPGYAGVGWVFQEISLSNRVIYFGTQELFWQCRHGTQRESGTGIDARRPVGRDKYRSHPADYATEDLVECWHTTVCKYAWRELSRQQDRLPAIAAIARRLEAFRPCDRYLAGLWESSLANDLMWMTFDETDQLDSSRDEAIKKRILEATTSPLGIPTWSWASTHSAVIYSENDESIDIAEILHIDYSIIGPTVSGNIKKAFLTVRAPIFALDGMREASSVHIDHSSAIQPLQSKAACKLVTRHICWDNYGFADSIPGNLDCCALFVTKTKPYWWQPAIVVKQVGQTGRYLRLGAIWIYCAGLYKVERIYERIPKDQRYNRDDILQAKKEYESIFAEKLRDASDHRSTGTIPLTTKHPTGSQYTSQNATFGSIDLVRNQSPSKHQHITLTVKMANSLNYPLLAIPAYYIFSLVPHIYAGSILSANGYKVNNANPKASLAPDAVKGKVPDAVFQKYQRAENAQSNNLEQLPLFAVAVLASIMAERTTAAGIGREIVRGDGTGLSTFIGAFFVARSVYGVAYVQIAEHSKSFIRSFAYTVGVGLSIYQIYKAATLLG</sequence>
<dbReference type="eggNOG" id="ENOG502SQ24">
    <property type="taxonomic scope" value="Eukaryota"/>
</dbReference>
<dbReference type="AlphaFoldDB" id="E4ZWN7"/>
<evidence type="ECO:0000313" key="6">
    <source>
        <dbReference type="EMBL" id="CBX96013.1"/>
    </source>
</evidence>
<proteinExistence type="predicted"/>
<dbReference type="InterPro" id="IPR010730">
    <property type="entry name" value="HET"/>
</dbReference>
<dbReference type="HOGENOM" id="CLU_375549_0_0_1"/>
<dbReference type="PANTHER" id="PTHR33112">
    <property type="entry name" value="DOMAIN PROTEIN, PUTATIVE-RELATED"/>
    <property type="match status" value="1"/>
</dbReference>
<organism evidence="7">
    <name type="scientific">Leptosphaeria maculans (strain JN3 / isolate v23.1.3 / race Av1-4-5-6-7-8)</name>
    <name type="common">Blackleg fungus</name>
    <name type="synonym">Phoma lingam</name>
    <dbReference type="NCBI Taxonomy" id="985895"/>
    <lineage>
        <taxon>Eukaryota</taxon>
        <taxon>Fungi</taxon>
        <taxon>Dikarya</taxon>
        <taxon>Ascomycota</taxon>
        <taxon>Pezizomycotina</taxon>
        <taxon>Dothideomycetes</taxon>
        <taxon>Pleosporomycetidae</taxon>
        <taxon>Pleosporales</taxon>
        <taxon>Pleosporineae</taxon>
        <taxon>Leptosphaeriaceae</taxon>
        <taxon>Plenodomus</taxon>
        <taxon>Plenodomus lingam/Leptosphaeria maculans species complex</taxon>
    </lineage>
</organism>
<protein>
    <recommendedName>
        <fullName evidence="5">Heterokaryon incompatibility domain-containing protein</fullName>
    </recommendedName>
</protein>
<dbReference type="GeneID" id="13281889"/>
<dbReference type="VEuPathDB" id="FungiDB:LEMA_P031650.1"/>
<feature type="domain" description="Heterokaryon incompatibility" evidence="5">
    <location>
        <begin position="98"/>
        <end position="174"/>
    </location>
</feature>
<dbReference type="InterPro" id="IPR001129">
    <property type="entry name" value="Membr-assoc_MAPEG"/>
</dbReference>
<comment type="subcellular location">
    <subcellularLocation>
        <location evidence="1">Membrane</location>
    </subcellularLocation>
</comment>
<dbReference type="InParanoid" id="E4ZWN7"/>